<dbReference type="InterPro" id="IPR025159">
    <property type="entry name" value="AbiEi_N"/>
</dbReference>
<evidence type="ECO:0000313" key="2">
    <source>
        <dbReference type="EMBL" id="QDU59612.1"/>
    </source>
</evidence>
<gene>
    <name evidence="2" type="ORF">Pan216_04430</name>
</gene>
<evidence type="ECO:0000313" key="3">
    <source>
        <dbReference type="Proteomes" id="UP000317093"/>
    </source>
</evidence>
<name>A0A518AY14_9BACT</name>
<accession>A0A518AY14</accession>
<protein>
    <recommendedName>
        <fullName evidence="1">AbiEi antitoxin N-terminal domain-containing protein</fullName>
    </recommendedName>
</protein>
<dbReference type="RefSeq" id="WP_419193172.1">
    <property type="nucleotide sequence ID" value="NZ_CP036279.1"/>
</dbReference>
<sequence length="213" mass="23891">MSGLICISRLLLTMSMTKKDRILELLKKAGVLRPRDLEAVGISGVYLNKLYAEGLLERPARGLYTLPDSEPSEHRTIAEAGKRVPQGVVCLLSALRFHDLTTQAPFEIWLAIGEKARLPKIDYPPLRIVRYSGQALSFGVEEHDVDGVKVRIYSAAKTVADCFKYRNKIGLDVAIEALRDFVRQRKATVDELWAAAKVCRMSNVMRPYMEAVT</sequence>
<proteinExistence type="predicted"/>
<evidence type="ECO:0000259" key="1">
    <source>
        <dbReference type="Pfam" id="PF13338"/>
    </source>
</evidence>
<feature type="domain" description="AbiEi antitoxin N-terminal" evidence="1">
    <location>
        <begin position="20"/>
        <end position="67"/>
    </location>
</feature>
<dbReference type="KEGG" id="knv:Pan216_04430"/>
<organism evidence="2 3">
    <name type="scientific">Kolteria novifilia</name>
    <dbReference type="NCBI Taxonomy" id="2527975"/>
    <lineage>
        <taxon>Bacteria</taxon>
        <taxon>Pseudomonadati</taxon>
        <taxon>Planctomycetota</taxon>
        <taxon>Planctomycetia</taxon>
        <taxon>Kolteriales</taxon>
        <taxon>Kolteriaceae</taxon>
        <taxon>Kolteria</taxon>
    </lineage>
</organism>
<dbReference type="Pfam" id="PF13338">
    <property type="entry name" value="AbiEi_4"/>
    <property type="match status" value="1"/>
</dbReference>
<dbReference type="Proteomes" id="UP000317093">
    <property type="component" value="Chromosome"/>
</dbReference>
<dbReference type="EMBL" id="CP036279">
    <property type="protein sequence ID" value="QDU59612.1"/>
    <property type="molecule type" value="Genomic_DNA"/>
</dbReference>
<dbReference type="AlphaFoldDB" id="A0A518AY14"/>
<keyword evidence="3" id="KW-1185">Reference proteome</keyword>
<reference evidence="2 3" key="1">
    <citation type="submission" date="2019-02" db="EMBL/GenBank/DDBJ databases">
        <title>Deep-cultivation of Planctomycetes and their phenomic and genomic characterization uncovers novel biology.</title>
        <authorList>
            <person name="Wiegand S."/>
            <person name="Jogler M."/>
            <person name="Boedeker C."/>
            <person name="Pinto D."/>
            <person name="Vollmers J."/>
            <person name="Rivas-Marin E."/>
            <person name="Kohn T."/>
            <person name="Peeters S.H."/>
            <person name="Heuer A."/>
            <person name="Rast P."/>
            <person name="Oberbeckmann S."/>
            <person name="Bunk B."/>
            <person name="Jeske O."/>
            <person name="Meyerdierks A."/>
            <person name="Storesund J.E."/>
            <person name="Kallscheuer N."/>
            <person name="Luecker S."/>
            <person name="Lage O.M."/>
            <person name="Pohl T."/>
            <person name="Merkel B.J."/>
            <person name="Hornburger P."/>
            <person name="Mueller R.-W."/>
            <person name="Bruemmer F."/>
            <person name="Labrenz M."/>
            <person name="Spormann A.M."/>
            <person name="Op den Camp H."/>
            <person name="Overmann J."/>
            <person name="Amann R."/>
            <person name="Jetten M.S.M."/>
            <person name="Mascher T."/>
            <person name="Medema M.H."/>
            <person name="Devos D.P."/>
            <person name="Kaster A.-K."/>
            <person name="Ovreas L."/>
            <person name="Rohde M."/>
            <person name="Galperin M.Y."/>
            <person name="Jogler C."/>
        </authorList>
    </citation>
    <scope>NUCLEOTIDE SEQUENCE [LARGE SCALE GENOMIC DNA]</scope>
    <source>
        <strain evidence="2 3">Pan216</strain>
    </source>
</reference>